<gene>
    <name evidence="1" type="ORF">XBI1_340002</name>
</gene>
<organism evidence="1 2">
    <name type="scientific">Xenorhabdus bovienii str. Intermedium</name>
    <dbReference type="NCBI Taxonomy" id="1379677"/>
    <lineage>
        <taxon>Bacteria</taxon>
        <taxon>Pseudomonadati</taxon>
        <taxon>Pseudomonadota</taxon>
        <taxon>Gammaproteobacteria</taxon>
        <taxon>Enterobacterales</taxon>
        <taxon>Morganellaceae</taxon>
        <taxon>Xenorhabdus</taxon>
    </lineage>
</organism>
<dbReference type="AlphaFoldDB" id="A0A077QMI4"/>
<dbReference type="Proteomes" id="UP000028480">
    <property type="component" value="Unassembled WGS sequence"/>
</dbReference>
<proteinExistence type="predicted"/>
<comment type="caution">
    <text evidence="1">The sequence shown here is derived from an EMBL/GenBank/DDBJ whole genome shotgun (WGS) entry which is preliminary data.</text>
</comment>
<dbReference type="EMBL" id="CBTB010000240">
    <property type="protein sequence ID" value="CDH34560.1"/>
    <property type="molecule type" value="Genomic_DNA"/>
</dbReference>
<sequence>MLVTQTLAGTITGAQTIKPDGEKRLVAGTQKKGNFIPVSEIIDAPDTFIITEGYATALTVSQLHKGAVLTAIDESNLLTVSEQVRAQW</sequence>
<evidence type="ECO:0000313" key="1">
    <source>
        <dbReference type="EMBL" id="CDH34560.1"/>
    </source>
</evidence>
<reference evidence="1" key="1">
    <citation type="submission" date="2013-07" db="EMBL/GenBank/DDBJ databases">
        <title>Sub-species coevolution in mutualistic symbiosis.</title>
        <authorList>
            <person name="Murfin K."/>
            <person name="Klassen J."/>
            <person name="Lee M."/>
            <person name="Forst S."/>
            <person name="Stock P."/>
            <person name="Goodrich-Blair H."/>
        </authorList>
    </citation>
    <scope>NUCLEOTIDE SEQUENCE [LARGE SCALE GENOMIC DNA]</scope>
    <source>
        <strain evidence="1">Intermedium</strain>
    </source>
</reference>
<dbReference type="HOGENOM" id="CLU_2468283_0_0_6"/>
<accession>A0A077QMI4</accession>
<protein>
    <submittedName>
        <fullName evidence="1">Putative prophage primase</fullName>
    </submittedName>
</protein>
<evidence type="ECO:0000313" key="2">
    <source>
        <dbReference type="Proteomes" id="UP000028480"/>
    </source>
</evidence>
<name>A0A077QMI4_XENBV</name>